<dbReference type="GO" id="GO:0046872">
    <property type="term" value="F:metal ion binding"/>
    <property type="evidence" value="ECO:0007669"/>
    <property type="project" value="UniProtKB-KW"/>
</dbReference>
<comment type="caution">
    <text evidence="4">The sequence shown here is derived from an EMBL/GenBank/DDBJ whole genome shotgun (WGS) entry which is preliminary data.</text>
</comment>
<dbReference type="PANTHER" id="PTHR45953:SF1">
    <property type="entry name" value="IDURONATE 2-SULFATASE"/>
    <property type="match status" value="1"/>
</dbReference>
<dbReference type="PANTHER" id="PTHR45953">
    <property type="entry name" value="IDURONATE 2-SULFATASE"/>
    <property type="match status" value="1"/>
</dbReference>
<evidence type="ECO:0000256" key="2">
    <source>
        <dbReference type="ARBA" id="ARBA00022801"/>
    </source>
</evidence>
<dbReference type="FunFam" id="3.40.720.10:FF:000062">
    <property type="entry name" value="Probable sulfatase"/>
    <property type="match status" value="1"/>
</dbReference>
<dbReference type="RefSeq" id="WP_157021335.1">
    <property type="nucleotide sequence ID" value="NZ_WQLV01000002.1"/>
</dbReference>
<evidence type="ECO:0000313" key="4">
    <source>
        <dbReference type="EMBL" id="MVO15019.1"/>
    </source>
</evidence>
<dbReference type="SUPFAM" id="SSF53649">
    <property type="entry name" value="Alkaline phosphatase-like"/>
    <property type="match status" value="1"/>
</dbReference>
<dbReference type="GO" id="GO:0008484">
    <property type="term" value="F:sulfuric ester hydrolase activity"/>
    <property type="evidence" value="ECO:0007669"/>
    <property type="project" value="TreeGrafter"/>
</dbReference>
<organism evidence="4 5">
    <name type="scientific">Parasedimentitalea huanghaiensis</name>
    <dbReference type="NCBI Taxonomy" id="2682100"/>
    <lineage>
        <taxon>Bacteria</taxon>
        <taxon>Pseudomonadati</taxon>
        <taxon>Pseudomonadota</taxon>
        <taxon>Alphaproteobacteria</taxon>
        <taxon>Rhodobacterales</taxon>
        <taxon>Paracoccaceae</taxon>
        <taxon>Parasedimentitalea</taxon>
    </lineage>
</organism>
<accession>A0A6L6WDN0</accession>
<proteinExistence type="predicted"/>
<evidence type="ECO:0000259" key="3">
    <source>
        <dbReference type="Pfam" id="PF00884"/>
    </source>
</evidence>
<dbReference type="InterPro" id="IPR000917">
    <property type="entry name" value="Sulfatase_N"/>
</dbReference>
<feature type="domain" description="Sulfatase N-terminal" evidence="3">
    <location>
        <begin position="2"/>
        <end position="384"/>
    </location>
</feature>
<dbReference type="GO" id="GO:0016740">
    <property type="term" value="F:transferase activity"/>
    <property type="evidence" value="ECO:0007669"/>
    <property type="project" value="UniProtKB-KW"/>
</dbReference>
<keyword evidence="2 4" id="KW-0378">Hydrolase</keyword>
<keyword evidence="1" id="KW-0479">Metal-binding</keyword>
<dbReference type="Pfam" id="PF00884">
    <property type="entry name" value="Sulfatase"/>
    <property type="match status" value="1"/>
</dbReference>
<dbReference type="Proteomes" id="UP000478892">
    <property type="component" value="Unassembled WGS sequence"/>
</dbReference>
<keyword evidence="4" id="KW-0808">Transferase</keyword>
<dbReference type="GO" id="GO:0005737">
    <property type="term" value="C:cytoplasm"/>
    <property type="evidence" value="ECO:0007669"/>
    <property type="project" value="TreeGrafter"/>
</dbReference>
<evidence type="ECO:0000313" key="5">
    <source>
        <dbReference type="Proteomes" id="UP000478892"/>
    </source>
</evidence>
<sequence length="546" mass="61307">MNILYIMFDQLRFDYLSCAGHPHLHTPHIDALADKGVRFTRAYVQSPTCGSSRMSSYTGRYPSSHGVQFNSYPLRVGEWTMGDHLRKAGMSCHLIGKTHMVADAEGMERLGLAPDSVIGVRQSECGFDPWVRDDGLWAEGPDGCYDVKRSPYNEYLKSKGYPGENPWNDFANAGVEGNDIASGWFMANADKPANIAEEDSETPWLTTKAIEFIEQATGPWCAHLSYIKPHWPYIVPAPYHDMYGPEHVLPVVRSDAEREDAHPVFDGMMNNQIGKAFSRDEVRQKVIPAYMGLIKQADDQMGRLFAYLEQSGQMQDTMIVVTSDHGDYLGDHWLGEKNLFHEPSIKVPLIIYDPREQADVSRGSTCDALVEAIDLAPTFLEVAGGAPVPHILEGRSLQPWLHGESPEWRDYAVAEFDYSTMPLSAKLGLAPKDARLFMVTDHRWKLMHAEGGLRPMLFDLEADPNELVDLGTSAEHTDVREMMYERLHQWALRMSQRITLSDEQIMSGRGKSGRKGILLGVYEPDEIDAGLTVKYRGPVPQNTTDQ</sequence>
<reference evidence="4 5" key="1">
    <citation type="submission" date="2019-12" db="EMBL/GenBank/DDBJ databases">
        <authorList>
            <person name="Zhang Y.-J."/>
        </authorList>
    </citation>
    <scope>NUCLEOTIDE SEQUENCE [LARGE SCALE GENOMIC DNA]</scope>
    <source>
        <strain evidence="4 5">CY05</strain>
    </source>
</reference>
<name>A0A6L6WDN0_9RHOB</name>
<keyword evidence="5" id="KW-1185">Reference proteome</keyword>
<gene>
    <name evidence="4" type="ORF">GO984_04275</name>
</gene>
<dbReference type="InterPro" id="IPR017850">
    <property type="entry name" value="Alkaline_phosphatase_core_sf"/>
</dbReference>
<dbReference type="EMBL" id="WQLV01000002">
    <property type="protein sequence ID" value="MVO15019.1"/>
    <property type="molecule type" value="Genomic_DNA"/>
</dbReference>
<protein>
    <submittedName>
        <fullName evidence="4">Sulfatase-like hydrolase/transferase</fullName>
    </submittedName>
</protein>
<dbReference type="Gene3D" id="3.40.720.10">
    <property type="entry name" value="Alkaline Phosphatase, subunit A"/>
    <property type="match status" value="1"/>
</dbReference>
<evidence type="ECO:0000256" key="1">
    <source>
        <dbReference type="ARBA" id="ARBA00022723"/>
    </source>
</evidence>
<dbReference type="AlphaFoldDB" id="A0A6L6WDN0"/>